<evidence type="ECO:0000313" key="1">
    <source>
        <dbReference type="EMBL" id="KIQ93599.1"/>
    </source>
</evidence>
<keyword evidence="2" id="KW-1185">Reference proteome</keyword>
<organism evidence="1 2">
    <name type="scientific">Anoxybacillus thermarum</name>
    <dbReference type="NCBI Taxonomy" id="404937"/>
    <lineage>
        <taxon>Bacteria</taxon>
        <taxon>Bacillati</taxon>
        <taxon>Bacillota</taxon>
        <taxon>Bacilli</taxon>
        <taxon>Bacillales</taxon>
        <taxon>Anoxybacillaceae</taxon>
        <taxon>Anoxybacillus</taxon>
    </lineage>
</organism>
<dbReference type="InterPro" id="IPR011990">
    <property type="entry name" value="TPR-like_helical_dom_sf"/>
</dbReference>
<protein>
    <recommendedName>
        <fullName evidence="3">Tetratricopeptide repeat protein</fullName>
    </recommendedName>
</protein>
<sequence length="153" mass="18151">MDVHQLLGILGFSLVLWWMYKGFLKQPTSYNDYIDRATLYDAVLLNKNKAKDILKDALTLQSLSNIEKASINLEIGFIEFKQMEYESAVTYFDTAFELISQEKFLYNKKYIDVIKAYIYAHQKEKAIEIYNNLIARQSYDRRFGKLKKLESWF</sequence>
<reference evidence="1 2" key="1">
    <citation type="submission" date="2015-01" db="EMBL/GenBank/DDBJ databases">
        <title>Draft genome of Anoxybacillus thermarum strain AF/04.</title>
        <authorList>
            <person name="Poli A."/>
            <person name="Nicolaus B."/>
            <person name="Chan K.-G."/>
            <person name="Kahar U.M."/>
            <person name="Yaakob A.S."/>
            <person name="Chan C.S."/>
            <person name="Goh K.M."/>
        </authorList>
    </citation>
    <scope>NUCLEOTIDE SEQUENCE [LARGE SCALE GENOMIC DNA]</scope>
    <source>
        <strain evidence="1 2">AF/04</strain>
    </source>
</reference>
<dbReference type="Proteomes" id="UP000032102">
    <property type="component" value="Unassembled WGS sequence"/>
</dbReference>
<name>A0A0D0QVT2_9BACL</name>
<gene>
    <name evidence="1" type="ORF">LH47_02329</name>
</gene>
<proteinExistence type="predicted"/>
<evidence type="ECO:0008006" key="3">
    <source>
        <dbReference type="Google" id="ProtNLM"/>
    </source>
</evidence>
<dbReference type="RefSeq" id="WP_014196707.1">
    <property type="nucleotide sequence ID" value="NZ_JXTH01000054.1"/>
</dbReference>
<dbReference type="SUPFAM" id="SSF48452">
    <property type="entry name" value="TPR-like"/>
    <property type="match status" value="1"/>
</dbReference>
<dbReference type="Gene3D" id="1.25.40.10">
    <property type="entry name" value="Tetratricopeptide repeat domain"/>
    <property type="match status" value="1"/>
</dbReference>
<evidence type="ECO:0000313" key="2">
    <source>
        <dbReference type="Proteomes" id="UP000032102"/>
    </source>
</evidence>
<accession>A0A0D0QVT2</accession>
<comment type="caution">
    <text evidence="1">The sequence shown here is derived from an EMBL/GenBank/DDBJ whole genome shotgun (WGS) entry which is preliminary data.</text>
</comment>
<dbReference type="AlphaFoldDB" id="A0A0D0QVT2"/>
<dbReference type="PATRIC" id="fig|404937.3.peg.2493"/>
<dbReference type="EMBL" id="JXTH01000054">
    <property type="protein sequence ID" value="KIQ93599.1"/>
    <property type="molecule type" value="Genomic_DNA"/>
</dbReference>